<evidence type="ECO:0000256" key="1">
    <source>
        <dbReference type="SAM" id="MobiDB-lite"/>
    </source>
</evidence>
<dbReference type="AlphaFoldDB" id="F4QB84"/>
<dbReference type="KEGG" id="dfa:DFA_10729"/>
<name>F4QB84_CACFS</name>
<proteinExistence type="predicted"/>
<feature type="region of interest" description="Disordered" evidence="1">
    <location>
        <begin position="328"/>
        <end position="368"/>
    </location>
</feature>
<evidence type="ECO:0000313" key="2">
    <source>
        <dbReference type="EMBL" id="EGG14856.1"/>
    </source>
</evidence>
<evidence type="ECO:0000313" key="3">
    <source>
        <dbReference type="Proteomes" id="UP000007797"/>
    </source>
</evidence>
<gene>
    <name evidence="2" type="ORF">DFA_10729</name>
</gene>
<feature type="compositionally biased region" description="Acidic residues" evidence="1">
    <location>
        <begin position="339"/>
        <end position="368"/>
    </location>
</feature>
<dbReference type="EMBL" id="GL883027">
    <property type="protein sequence ID" value="EGG14856.1"/>
    <property type="molecule type" value="Genomic_DNA"/>
</dbReference>
<accession>F4QB84</accession>
<protein>
    <submittedName>
        <fullName evidence="2">Uncharacterized protein</fullName>
    </submittedName>
</protein>
<dbReference type="GeneID" id="14866904"/>
<reference evidence="3" key="1">
    <citation type="journal article" date="2011" name="Genome Res.">
        <title>Phylogeny-wide analysis of social amoeba genomes highlights ancient origins for complex intercellular communication.</title>
        <authorList>
            <person name="Heidel A.J."/>
            <person name="Lawal H.M."/>
            <person name="Felder M."/>
            <person name="Schilde C."/>
            <person name="Helps N.R."/>
            <person name="Tunggal B."/>
            <person name="Rivero F."/>
            <person name="John U."/>
            <person name="Schleicher M."/>
            <person name="Eichinger L."/>
            <person name="Platzer M."/>
            <person name="Noegel A.A."/>
            <person name="Schaap P."/>
            <person name="Gloeckner G."/>
        </authorList>
    </citation>
    <scope>NUCLEOTIDE SEQUENCE [LARGE SCALE GENOMIC DNA]</scope>
    <source>
        <strain evidence="3">SH3</strain>
    </source>
</reference>
<dbReference type="Proteomes" id="UP000007797">
    <property type="component" value="Unassembled WGS sequence"/>
</dbReference>
<organism evidence="2 3">
    <name type="scientific">Cavenderia fasciculata</name>
    <name type="common">Slime mold</name>
    <name type="synonym">Dictyostelium fasciculatum</name>
    <dbReference type="NCBI Taxonomy" id="261658"/>
    <lineage>
        <taxon>Eukaryota</taxon>
        <taxon>Amoebozoa</taxon>
        <taxon>Evosea</taxon>
        <taxon>Eumycetozoa</taxon>
        <taxon>Dictyostelia</taxon>
        <taxon>Acytosteliales</taxon>
        <taxon>Cavenderiaceae</taxon>
        <taxon>Cavenderia</taxon>
    </lineage>
</organism>
<sequence>MASSARILEFFKHAKLPIFGVLGVCTACYIHEDYQYNNMPLILNEDMLDDMGTFSSAIEAMHQISTNRLTGLQNDRFDMMLAHMAGKRRLPLGTSENIDRLLDLEAGAIPILEYYISHKTSMANEYHRASIRLSKTALSNHMLVGNGFDSDPRLDEIIKKRAHQSTYFAPRFEDFSLLVKSQVATPVVGFIYGLLRSGGKTAMGYRTSIATTALPFTLVGITEIADYIGFKAREMNGDTFSSRVFGTSITIFSLYPMLRAVQALRRFSPYLLGSWFSSILASGISIYAFDIGDMTNPPQHIYKSVPVLDAIGNSQIYSYGDHIPTKPNLFGNLTREQVFGEDEKENEENEENEEDNNKEEEEKEEDNQ</sequence>
<dbReference type="RefSeq" id="XP_004351372.1">
    <property type="nucleotide sequence ID" value="XM_004351320.1"/>
</dbReference>
<keyword evidence="3" id="KW-1185">Reference proteome</keyword>